<protein>
    <submittedName>
        <fullName evidence="1">Uncharacterized protein</fullName>
    </submittedName>
</protein>
<keyword evidence="2" id="KW-1185">Reference proteome</keyword>
<proteinExistence type="predicted"/>
<dbReference type="Proteomes" id="UP001341840">
    <property type="component" value="Unassembled WGS sequence"/>
</dbReference>
<organism evidence="1 2">
    <name type="scientific">Stylosanthes scabra</name>
    <dbReference type="NCBI Taxonomy" id="79078"/>
    <lineage>
        <taxon>Eukaryota</taxon>
        <taxon>Viridiplantae</taxon>
        <taxon>Streptophyta</taxon>
        <taxon>Embryophyta</taxon>
        <taxon>Tracheophyta</taxon>
        <taxon>Spermatophyta</taxon>
        <taxon>Magnoliopsida</taxon>
        <taxon>eudicotyledons</taxon>
        <taxon>Gunneridae</taxon>
        <taxon>Pentapetalae</taxon>
        <taxon>rosids</taxon>
        <taxon>fabids</taxon>
        <taxon>Fabales</taxon>
        <taxon>Fabaceae</taxon>
        <taxon>Papilionoideae</taxon>
        <taxon>50 kb inversion clade</taxon>
        <taxon>dalbergioids sensu lato</taxon>
        <taxon>Dalbergieae</taxon>
        <taxon>Pterocarpus clade</taxon>
        <taxon>Stylosanthes</taxon>
    </lineage>
</organism>
<dbReference type="Pfam" id="PF14223">
    <property type="entry name" value="Retrotran_gag_2"/>
    <property type="match status" value="1"/>
</dbReference>
<comment type="caution">
    <text evidence="1">The sequence shown here is derived from an EMBL/GenBank/DDBJ whole genome shotgun (WGS) entry which is preliminary data.</text>
</comment>
<dbReference type="EMBL" id="JASCZI010091800">
    <property type="protein sequence ID" value="MED6151235.1"/>
    <property type="molecule type" value="Genomic_DNA"/>
</dbReference>
<dbReference type="PANTHER" id="PTHR34676">
    <property type="entry name" value="DUF4219 DOMAIN-CONTAINING PROTEIN-RELATED"/>
    <property type="match status" value="1"/>
</dbReference>
<reference evidence="1 2" key="1">
    <citation type="journal article" date="2023" name="Plants (Basel)">
        <title>Bridging the Gap: Combining Genomics and Transcriptomics Approaches to Understand Stylosanthes scabra, an Orphan Legume from the Brazilian Caatinga.</title>
        <authorList>
            <person name="Ferreira-Neto J.R.C."/>
            <person name="da Silva M.D."/>
            <person name="Binneck E."/>
            <person name="de Melo N.F."/>
            <person name="da Silva R.H."/>
            <person name="de Melo A.L.T.M."/>
            <person name="Pandolfi V."/>
            <person name="Bustamante F.O."/>
            <person name="Brasileiro-Vidal A.C."/>
            <person name="Benko-Iseppon A.M."/>
        </authorList>
    </citation>
    <scope>NUCLEOTIDE SEQUENCE [LARGE SCALE GENOMIC DNA]</scope>
    <source>
        <tissue evidence="1">Leaves</tissue>
    </source>
</reference>
<name>A0ABU6TSQ2_9FABA</name>
<sequence>MDGPSTSYNIYASEGYSTTCPPLFDDIRIWKIVEEEDQIPTKKIIQKVNGKDVEVQVHKTKSEWTDEDWKKMSSSNKAINFFHCALIQDIYMTISSCETAKDIWDKLNVTYEEDKKHKAYVSWENEDNSSIISDKDEVANICLLKNEDEVNDSNSTNNELQDAYDSLFEEFAKVA</sequence>
<evidence type="ECO:0000313" key="2">
    <source>
        <dbReference type="Proteomes" id="UP001341840"/>
    </source>
</evidence>
<evidence type="ECO:0000313" key="1">
    <source>
        <dbReference type="EMBL" id="MED6151235.1"/>
    </source>
</evidence>
<dbReference type="PANTHER" id="PTHR34676:SF8">
    <property type="entry name" value="TRANSMEMBRANE PROTEIN"/>
    <property type="match status" value="1"/>
</dbReference>
<accession>A0ABU6TSQ2</accession>
<gene>
    <name evidence="1" type="ORF">PIB30_080625</name>
</gene>